<gene>
    <name evidence="7" type="ORF">BDD43_4841</name>
</gene>
<dbReference type="SUPFAM" id="SSF88659">
    <property type="entry name" value="Sigma3 and sigma4 domains of RNA polymerase sigma factors"/>
    <property type="match status" value="1"/>
</dbReference>
<organism evidence="7 8">
    <name type="scientific">Mucilaginibacter gracilis</name>
    <dbReference type="NCBI Taxonomy" id="423350"/>
    <lineage>
        <taxon>Bacteria</taxon>
        <taxon>Pseudomonadati</taxon>
        <taxon>Bacteroidota</taxon>
        <taxon>Sphingobacteriia</taxon>
        <taxon>Sphingobacteriales</taxon>
        <taxon>Sphingobacteriaceae</taxon>
        <taxon>Mucilaginibacter</taxon>
    </lineage>
</organism>
<keyword evidence="3" id="KW-0731">Sigma factor</keyword>
<proteinExistence type="inferred from homology"/>
<comment type="caution">
    <text evidence="7">The sequence shown here is derived from an EMBL/GenBank/DDBJ whole genome shotgun (WGS) entry which is preliminary data.</text>
</comment>
<evidence type="ECO:0000256" key="4">
    <source>
        <dbReference type="ARBA" id="ARBA00023163"/>
    </source>
</evidence>
<evidence type="ECO:0000259" key="6">
    <source>
        <dbReference type="Pfam" id="PF08281"/>
    </source>
</evidence>
<evidence type="ECO:0000256" key="1">
    <source>
        <dbReference type="ARBA" id="ARBA00010641"/>
    </source>
</evidence>
<dbReference type="InterPro" id="IPR013325">
    <property type="entry name" value="RNA_pol_sigma_r2"/>
</dbReference>
<dbReference type="InterPro" id="IPR007627">
    <property type="entry name" value="RNA_pol_sigma70_r2"/>
</dbReference>
<dbReference type="AlphaFoldDB" id="A0A495J6H8"/>
<feature type="domain" description="RNA polymerase sigma factor 70 region 4 type 2" evidence="6">
    <location>
        <begin position="126"/>
        <end position="175"/>
    </location>
</feature>
<dbReference type="InterPro" id="IPR014327">
    <property type="entry name" value="RNA_pol_sigma70_bacteroid"/>
</dbReference>
<dbReference type="GO" id="GO:0003677">
    <property type="term" value="F:DNA binding"/>
    <property type="evidence" value="ECO:0007669"/>
    <property type="project" value="InterPro"/>
</dbReference>
<reference evidence="7 8" key="1">
    <citation type="submission" date="2018-10" db="EMBL/GenBank/DDBJ databases">
        <title>Genomic Encyclopedia of Archaeal and Bacterial Type Strains, Phase II (KMG-II): from individual species to whole genera.</title>
        <authorList>
            <person name="Goeker M."/>
        </authorList>
    </citation>
    <scope>NUCLEOTIDE SEQUENCE [LARGE SCALE GENOMIC DNA]</scope>
    <source>
        <strain evidence="7 8">DSM 18602</strain>
    </source>
</reference>
<dbReference type="EMBL" id="RBKU01000001">
    <property type="protein sequence ID" value="RKR84595.1"/>
    <property type="molecule type" value="Genomic_DNA"/>
</dbReference>
<dbReference type="SUPFAM" id="SSF88946">
    <property type="entry name" value="Sigma2 domain of RNA polymerase sigma factors"/>
    <property type="match status" value="1"/>
</dbReference>
<dbReference type="NCBIfam" id="TIGR02937">
    <property type="entry name" value="sigma70-ECF"/>
    <property type="match status" value="1"/>
</dbReference>
<dbReference type="PANTHER" id="PTHR43133:SF46">
    <property type="entry name" value="RNA POLYMERASE SIGMA-70 FACTOR ECF SUBFAMILY"/>
    <property type="match status" value="1"/>
</dbReference>
<keyword evidence="4" id="KW-0804">Transcription</keyword>
<accession>A0A495J6H8</accession>
<protein>
    <submittedName>
        <fullName evidence="7">RNA polymerase sigma-70 factor (ECF subfamily)</fullName>
    </submittedName>
</protein>
<name>A0A495J6H8_9SPHI</name>
<evidence type="ECO:0000256" key="3">
    <source>
        <dbReference type="ARBA" id="ARBA00023082"/>
    </source>
</evidence>
<keyword evidence="8" id="KW-1185">Reference proteome</keyword>
<dbReference type="NCBIfam" id="TIGR02985">
    <property type="entry name" value="Sig70_bacteroi1"/>
    <property type="match status" value="1"/>
</dbReference>
<dbReference type="OrthoDB" id="665981at2"/>
<dbReference type="Proteomes" id="UP000268007">
    <property type="component" value="Unassembled WGS sequence"/>
</dbReference>
<dbReference type="InterPro" id="IPR014284">
    <property type="entry name" value="RNA_pol_sigma-70_dom"/>
</dbReference>
<dbReference type="InterPro" id="IPR013249">
    <property type="entry name" value="RNA_pol_sigma70_r4_t2"/>
</dbReference>
<evidence type="ECO:0000259" key="5">
    <source>
        <dbReference type="Pfam" id="PF04542"/>
    </source>
</evidence>
<dbReference type="RefSeq" id="WP_121200327.1">
    <property type="nucleotide sequence ID" value="NZ_RBKU01000001.1"/>
</dbReference>
<keyword evidence="2" id="KW-0805">Transcription regulation</keyword>
<dbReference type="GO" id="GO:0006352">
    <property type="term" value="P:DNA-templated transcription initiation"/>
    <property type="evidence" value="ECO:0007669"/>
    <property type="project" value="InterPro"/>
</dbReference>
<evidence type="ECO:0000256" key="2">
    <source>
        <dbReference type="ARBA" id="ARBA00023015"/>
    </source>
</evidence>
<feature type="domain" description="RNA polymerase sigma-70 region 2" evidence="5">
    <location>
        <begin position="26"/>
        <end position="88"/>
    </location>
</feature>
<sequence length="194" mass="22833">MINKALNDHELWSAILNDDSQAFAALYDRYWLRLYKTASHYIKDSDACEEIVHDVFIIIWNKRRSLKMENFSSYLNAITRYEVFRYIKVAKMSKLEYNENHMNEGKNHAVNLGHMRLNELDLENTLDGYLQQLPKRCRQIFYMSKIQQLNNDEIARELGISKHTVENQLTYALKYLKVSIKGLSILGILLLLLG</sequence>
<dbReference type="InterPro" id="IPR039425">
    <property type="entry name" value="RNA_pol_sigma-70-like"/>
</dbReference>
<comment type="similarity">
    <text evidence="1">Belongs to the sigma-70 factor family. ECF subfamily.</text>
</comment>
<dbReference type="PANTHER" id="PTHR43133">
    <property type="entry name" value="RNA POLYMERASE ECF-TYPE SIGMA FACTO"/>
    <property type="match status" value="1"/>
</dbReference>
<dbReference type="GO" id="GO:0016987">
    <property type="term" value="F:sigma factor activity"/>
    <property type="evidence" value="ECO:0007669"/>
    <property type="project" value="UniProtKB-KW"/>
</dbReference>
<dbReference type="Gene3D" id="1.10.10.10">
    <property type="entry name" value="Winged helix-like DNA-binding domain superfamily/Winged helix DNA-binding domain"/>
    <property type="match status" value="1"/>
</dbReference>
<dbReference type="Pfam" id="PF04542">
    <property type="entry name" value="Sigma70_r2"/>
    <property type="match status" value="1"/>
</dbReference>
<dbReference type="InterPro" id="IPR013324">
    <property type="entry name" value="RNA_pol_sigma_r3/r4-like"/>
</dbReference>
<dbReference type="Pfam" id="PF08281">
    <property type="entry name" value="Sigma70_r4_2"/>
    <property type="match status" value="1"/>
</dbReference>
<evidence type="ECO:0000313" key="8">
    <source>
        <dbReference type="Proteomes" id="UP000268007"/>
    </source>
</evidence>
<dbReference type="InterPro" id="IPR036388">
    <property type="entry name" value="WH-like_DNA-bd_sf"/>
</dbReference>
<dbReference type="Gene3D" id="1.10.1740.10">
    <property type="match status" value="1"/>
</dbReference>
<evidence type="ECO:0000313" key="7">
    <source>
        <dbReference type="EMBL" id="RKR84595.1"/>
    </source>
</evidence>